<gene>
    <name evidence="2" type="ORF">DSTB1V02_LOCUS5809</name>
</gene>
<dbReference type="EMBL" id="CAJPEV010000997">
    <property type="protein sequence ID" value="CAG0890016.1"/>
    <property type="molecule type" value="Genomic_DNA"/>
</dbReference>
<reference evidence="2" key="1">
    <citation type="submission" date="2020-11" db="EMBL/GenBank/DDBJ databases">
        <authorList>
            <person name="Tran Van P."/>
        </authorList>
    </citation>
    <scope>NUCLEOTIDE SEQUENCE</scope>
</reference>
<accession>A0A7R8X8U6</accession>
<name>A0A7R8X8U6_9CRUS</name>
<dbReference type="EMBL" id="LR900514">
    <property type="protein sequence ID" value="CAD7245943.1"/>
    <property type="molecule type" value="Genomic_DNA"/>
</dbReference>
<evidence type="ECO:0000313" key="2">
    <source>
        <dbReference type="EMBL" id="CAD7245943.1"/>
    </source>
</evidence>
<evidence type="ECO:0000313" key="3">
    <source>
        <dbReference type="Proteomes" id="UP000677054"/>
    </source>
</evidence>
<feature type="region of interest" description="Disordered" evidence="1">
    <location>
        <begin position="52"/>
        <end position="75"/>
    </location>
</feature>
<protein>
    <submittedName>
        <fullName evidence="2">Uncharacterized protein</fullName>
    </submittedName>
</protein>
<organism evidence="2">
    <name type="scientific">Darwinula stevensoni</name>
    <dbReference type="NCBI Taxonomy" id="69355"/>
    <lineage>
        <taxon>Eukaryota</taxon>
        <taxon>Metazoa</taxon>
        <taxon>Ecdysozoa</taxon>
        <taxon>Arthropoda</taxon>
        <taxon>Crustacea</taxon>
        <taxon>Oligostraca</taxon>
        <taxon>Ostracoda</taxon>
        <taxon>Podocopa</taxon>
        <taxon>Podocopida</taxon>
        <taxon>Darwinulocopina</taxon>
        <taxon>Darwinuloidea</taxon>
        <taxon>Darwinulidae</taxon>
        <taxon>Darwinula</taxon>
    </lineage>
</organism>
<evidence type="ECO:0000256" key="1">
    <source>
        <dbReference type="SAM" id="MobiDB-lite"/>
    </source>
</evidence>
<keyword evidence="3" id="KW-1185">Reference proteome</keyword>
<sequence>MQGGQAWDPPKTESTLIYEEPCVKLTKVDSATRPCSSRLQRDCEEVVTLGVPKGEAETSNGAPPEARWEVSDVGGKGKSPRPYFAAGLAILGSHQLLRTI</sequence>
<dbReference type="Proteomes" id="UP000677054">
    <property type="component" value="Unassembled WGS sequence"/>
</dbReference>
<dbReference type="AlphaFoldDB" id="A0A7R8X8U6"/>
<proteinExistence type="predicted"/>